<accession>A0ABV6YVW3</accession>
<dbReference type="InterPro" id="IPR012334">
    <property type="entry name" value="Pectin_lyas_fold"/>
</dbReference>
<name>A0ABV6YVW3_UNCC1</name>
<dbReference type="SUPFAM" id="SSF51126">
    <property type="entry name" value="Pectin lyase-like"/>
    <property type="match status" value="1"/>
</dbReference>
<evidence type="ECO:0000259" key="2">
    <source>
        <dbReference type="Pfam" id="PF13229"/>
    </source>
</evidence>
<feature type="chain" id="PRO_5047380913" evidence="1">
    <location>
        <begin position="29"/>
        <end position="492"/>
    </location>
</feature>
<evidence type="ECO:0000313" key="4">
    <source>
        <dbReference type="Proteomes" id="UP001594351"/>
    </source>
</evidence>
<evidence type="ECO:0000313" key="3">
    <source>
        <dbReference type="EMBL" id="MFC1850344.1"/>
    </source>
</evidence>
<feature type="signal peptide" evidence="1">
    <location>
        <begin position="1"/>
        <end position="28"/>
    </location>
</feature>
<dbReference type="Pfam" id="PF13229">
    <property type="entry name" value="Beta_helix"/>
    <property type="match status" value="1"/>
</dbReference>
<keyword evidence="1" id="KW-0732">Signal</keyword>
<dbReference type="InterPro" id="IPR039448">
    <property type="entry name" value="Beta_helix"/>
</dbReference>
<dbReference type="PANTHER" id="PTHR11319">
    <property type="entry name" value="G PROTEIN-COUPLED RECEPTOR-RELATED"/>
    <property type="match status" value="1"/>
</dbReference>
<dbReference type="PANTHER" id="PTHR11319:SF35">
    <property type="entry name" value="OUTER MEMBRANE PROTEIN PMPC-RELATED"/>
    <property type="match status" value="1"/>
</dbReference>
<proteinExistence type="predicted"/>
<protein>
    <submittedName>
        <fullName evidence="3">Right-handed parallel beta-helix repeat-containing protein</fullName>
    </submittedName>
</protein>
<organism evidence="3 4">
    <name type="scientific">candidate division CSSED10-310 bacterium</name>
    <dbReference type="NCBI Taxonomy" id="2855610"/>
    <lineage>
        <taxon>Bacteria</taxon>
        <taxon>Bacteria division CSSED10-310</taxon>
    </lineage>
</organism>
<dbReference type="InterPro" id="IPR011050">
    <property type="entry name" value="Pectin_lyase_fold/virulence"/>
</dbReference>
<dbReference type="InterPro" id="IPR059226">
    <property type="entry name" value="Choice_anch_Q_dom"/>
</dbReference>
<sequence>MNSIKYPFILFLCLTLFFCILWCGSCTNDDDDDNDSPPAHVIYVDLDAAGDNDGSTWSNAFTDLQDALSSAASDAEIWVAAGTYKPTAGDDRSATFIVPEDVSVYGGFNGTETSREQREWLDNETTLSGDLMGDDQDFTNNDENVYHVVTGGDHTVLDGFFIIGGNADEYGGGVYAPGVSMNISHCVIHRNYSSRRGGGIFCRSSIMTLLDCSIVNNIAYDDGGGFCGEDSDIITITGCTFKDNQALTDSLAYGGGLSLSEPSAVLIEQSIFQGNFANNGGGAIELYHAPNNTVIKKCFFHDNTARGGGALFSENSVPQIVNCVFVANSADFGGAVYNFDSSSMTLINTTFAYNEATRAGSVRNYESTLEITNSIFWGGIGTETNNEIGNRDSLTIIRYSNVAGCQGSGSDWNTSLGQDGGGNIDQNPLFSNAENPLGADALPCTQDDGLNLQSGSPCIDSGTSTNAPSDDICGTARPQGNGIDMGAYEYAP</sequence>
<gene>
    <name evidence="3" type="ORF">ACFL27_09155</name>
</gene>
<evidence type="ECO:0000256" key="1">
    <source>
        <dbReference type="SAM" id="SignalP"/>
    </source>
</evidence>
<dbReference type="NCBIfam" id="NF041518">
    <property type="entry name" value="choice_anch_Q"/>
    <property type="match status" value="1"/>
</dbReference>
<dbReference type="Gene3D" id="2.160.20.10">
    <property type="entry name" value="Single-stranded right-handed beta-helix, Pectin lyase-like"/>
    <property type="match status" value="1"/>
</dbReference>
<comment type="caution">
    <text evidence="3">The sequence shown here is derived from an EMBL/GenBank/DDBJ whole genome shotgun (WGS) entry which is preliminary data.</text>
</comment>
<reference evidence="3 4" key="1">
    <citation type="submission" date="2024-09" db="EMBL/GenBank/DDBJ databases">
        <title>Laminarin stimulates single cell rates of sulfate reduction while oxygen inhibits transcriptomic activity in coastal marine sediment.</title>
        <authorList>
            <person name="Lindsay M."/>
            <person name="Orcutt B."/>
            <person name="Emerson D."/>
            <person name="Stepanauskas R."/>
            <person name="D'Angelo T."/>
        </authorList>
    </citation>
    <scope>NUCLEOTIDE SEQUENCE [LARGE SCALE GENOMIC DNA]</scope>
    <source>
        <strain evidence="3">SAG AM-311-K15</strain>
    </source>
</reference>
<dbReference type="Proteomes" id="UP001594351">
    <property type="component" value="Unassembled WGS sequence"/>
</dbReference>
<dbReference type="EMBL" id="JBHPBY010000093">
    <property type="protein sequence ID" value="MFC1850344.1"/>
    <property type="molecule type" value="Genomic_DNA"/>
</dbReference>
<keyword evidence="4" id="KW-1185">Reference proteome</keyword>
<feature type="domain" description="Right handed beta helix" evidence="2">
    <location>
        <begin position="254"/>
        <end position="378"/>
    </location>
</feature>